<dbReference type="GO" id="GO:0004386">
    <property type="term" value="F:helicase activity"/>
    <property type="evidence" value="ECO:0007669"/>
    <property type="project" value="UniProtKB-KW"/>
</dbReference>
<reference evidence="1" key="1">
    <citation type="journal article" date="2015" name="ISME J.">
        <title>Aquifer environment selects for microbial species cohorts in sediment and groundwater.</title>
        <authorList>
            <person name="Hug L.A."/>
            <person name="Thomas B.C."/>
            <person name="Brown C.T."/>
            <person name="Frischkorn K.R."/>
            <person name="Williams K.H."/>
            <person name="Tringe S.G."/>
            <person name="Banfield J.F."/>
        </authorList>
    </citation>
    <scope>NUCLEOTIDE SEQUENCE</scope>
</reference>
<dbReference type="Gene3D" id="2.40.50.140">
    <property type="entry name" value="Nucleic acid-binding proteins"/>
    <property type="match status" value="1"/>
</dbReference>
<keyword evidence="1" id="KW-0378">Hydrolase</keyword>
<dbReference type="EMBL" id="KT007004">
    <property type="protein sequence ID" value="AKQ02882.1"/>
    <property type="molecule type" value="Genomic_DNA"/>
</dbReference>
<dbReference type="SUPFAM" id="SSF50249">
    <property type="entry name" value="Nucleic acid-binding proteins"/>
    <property type="match status" value="1"/>
</dbReference>
<evidence type="ECO:0000313" key="1">
    <source>
        <dbReference type="EMBL" id="AKQ02882.1"/>
    </source>
</evidence>
<protein>
    <submittedName>
        <fullName evidence="1">RecG-like protein helicase</fullName>
    </submittedName>
</protein>
<proteinExistence type="predicted"/>
<sequence length="153" mass="17055">MRDALYERVKDDMDREAFGARVRAKVEEWGGLLDEDAAARVVLDEIGRGTVNFQTVRDLREGMEVTLRVLVDGIGPIREFARQDGSGGRVVNLDVSDDTGRCRLALWDEDVALVEKRRVSVGTPLRLLDCFVKVTRFGTEVSRGKFGSVLVEA</sequence>
<keyword evidence="1" id="KW-0067">ATP-binding</keyword>
<keyword evidence="1" id="KW-0347">Helicase</keyword>
<dbReference type="AlphaFoldDB" id="A0A0H4T8V6"/>
<organism evidence="1">
    <name type="scientific">uncultured euryarchaeote Rifle_16ft_4_minimus_37789</name>
    <dbReference type="NCBI Taxonomy" id="1665195"/>
    <lineage>
        <taxon>Archaea</taxon>
        <taxon>Methanobacteriati</taxon>
        <taxon>Methanobacteriota</taxon>
        <taxon>environmental samples</taxon>
    </lineage>
</organism>
<dbReference type="InterPro" id="IPR012340">
    <property type="entry name" value="NA-bd_OB-fold"/>
</dbReference>
<name>A0A0H4T8V6_9EURY</name>
<accession>A0A0H4T8V6</accession>
<keyword evidence="1" id="KW-0547">Nucleotide-binding</keyword>